<dbReference type="GO" id="GO:0003700">
    <property type="term" value="F:DNA-binding transcription factor activity"/>
    <property type="evidence" value="ECO:0007669"/>
    <property type="project" value="TreeGrafter"/>
</dbReference>
<evidence type="ECO:0000256" key="1">
    <source>
        <dbReference type="ARBA" id="ARBA00004123"/>
    </source>
</evidence>
<comment type="subcellular location">
    <subcellularLocation>
        <location evidence="1">Nucleus</location>
    </subcellularLocation>
</comment>
<evidence type="ECO:0000313" key="4">
    <source>
        <dbReference type="Proteomes" id="UP000799538"/>
    </source>
</evidence>
<accession>A0A6A6GGX2</accession>
<dbReference type="GO" id="GO:0005634">
    <property type="term" value="C:nucleus"/>
    <property type="evidence" value="ECO:0007669"/>
    <property type="project" value="UniProtKB-SubCell"/>
</dbReference>
<dbReference type="Proteomes" id="UP000799538">
    <property type="component" value="Unassembled WGS sequence"/>
</dbReference>
<dbReference type="InterPro" id="IPR021858">
    <property type="entry name" value="Fun_TF"/>
</dbReference>
<dbReference type="PANTHER" id="PTHR37534:SF11">
    <property type="entry name" value="ZN(II)2CYS6 TRANSCRIPTION FACTOR (EUROFUNG)"/>
    <property type="match status" value="1"/>
</dbReference>
<evidence type="ECO:0000313" key="3">
    <source>
        <dbReference type="EMBL" id="KAF2224700.1"/>
    </source>
</evidence>
<dbReference type="PANTHER" id="PTHR37534">
    <property type="entry name" value="TRANSCRIPTIONAL ACTIVATOR PROTEIN UGA3"/>
    <property type="match status" value="1"/>
</dbReference>
<feature type="non-terminal residue" evidence="3">
    <location>
        <position position="1"/>
    </location>
</feature>
<organism evidence="3 4">
    <name type="scientific">Elsinoe ampelina</name>
    <dbReference type="NCBI Taxonomy" id="302913"/>
    <lineage>
        <taxon>Eukaryota</taxon>
        <taxon>Fungi</taxon>
        <taxon>Dikarya</taxon>
        <taxon>Ascomycota</taxon>
        <taxon>Pezizomycotina</taxon>
        <taxon>Dothideomycetes</taxon>
        <taxon>Dothideomycetidae</taxon>
        <taxon>Myriangiales</taxon>
        <taxon>Elsinoaceae</taxon>
        <taxon>Elsinoe</taxon>
    </lineage>
</organism>
<evidence type="ECO:0000256" key="2">
    <source>
        <dbReference type="ARBA" id="ARBA00023242"/>
    </source>
</evidence>
<sequence>SGLLGTFYRLSLPSTTARFSGEDLLDYYFTEVCPLYSCFDGECNPFRTIVRELWKTSATVYLPIQSMAVATISNHYLYMAPIGHAKKSQAWKSLQLDLRLHRAGKLSLETVLMGLLLLGLSSPWHRPADLGLKHLFIARNLVQNYLRGDGTHVPMKHEAFFMDALMYWEMLASFVDPVPLMTFPGFGAPTPQIHKDDTQVYPHPWTGVQPKVHFAIAEIGRLLRRRRRQQAALVKTPPGPGQKDWCQDDESWAVDLERYLKNIHIPGVANIAEYDDEETPKLDLVKTAQANRLMGLLELYAAFSQRLEKELSTDSNFSASFGDDFTTSLDHTSYCSIVESWLCTMALHTLHHLQDIAISSSACRSHPLVL</sequence>
<dbReference type="GO" id="GO:0045944">
    <property type="term" value="P:positive regulation of transcription by RNA polymerase II"/>
    <property type="evidence" value="ECO:0007669"/>
    <property type="project" value="TreeGrafter"/>
</dbReference>
<dbReference type="AlphaFoldDB" id="A0A6A6GGX2"/>
<reference evidence="4" key="1">
    <citation type="journal article" date="2020" name="Stud. Mycol.">
        <title>101 Dothideomycetes genomes: A test case for predicting lifestyles and emergence of pathogens.</title>
        <authorList>
            <person name="Haridas S."/>
            <person name="Albert R."/>
            <person name="Binder M."/>
            <person name="Bloem J."/>
            <person name="LaButti K."/>
            <person name="Salamov A."/>
            <person name="Andreopoulos B."/>
            <person name="Baker S."/>
            <person name="Barry K."/>
            <person name="Bills G."/>
            <person name="Bluhm B."/>
            <person name="Cannon C."/>
            <person name="Castanera R."/>
            <person name="Culley D."/>
            <person name="Daum C."/>
            <person name="Ezra D."/>
            <person name="Gonzalez J."/>
            <person name="Henrissat B."/>
            <person name="Kuo A."/>
            <person name="Liang C."/>
            <person name="Lipzen A."/>
            <person name="Lutzoni F."/>
            <person name="Magnuson J."/>
            <person name="Mondo S."/>
            <person name="Nolan M."/>
            <person name="Ohm R."/>
            <person name="Pangilinan J."/>
            <person name="Park H.-J."/>
            <person name="Ramirez L."/>
            <person name="Alfaro M."/>
            <person name="Sun H."/>
            <person name="Tritt A."/>
            <person name="Yoshinaga Y."/>
            <person name="Zwiers L.-H."/>
            <person name="Turgeon B."/>
            <person name="Goodwin S."/>
            <person name="Spatafora J."/>
            <person name="Crous P."/>
            <person name="Grigoriev I."/>
        </authorList>
    </citation>
    <scope>NUCLEOTIDE SEQUENCE [LARGE SCALE GENOMIC DNA]</scope>
    <source>
        <strain evidence="4">CECT 20119</strain>
    </source>
</reference>
<dbReference type="Pfam" id="PF11951">
    <property type="entry name" value="Fungal_trans_2"/>
    <property type="match status" value="1"/>
</dbReference>
<keyword evidence="2" id="KW-0539">Nucleus</keyword>
<feature type="non-terminal residue" evidence="3">
    <location>
        <position position="370"/>
    </location>
</feature>
<dbReference type="OrthoDB" id="4835445at2759"/>
<proteinExistence type="predicted"/>
<name>A0A6A6GGX2_9PEZI</name>
<dbReference type="GO" id="GO:0000976">
    <property type="term" value="F:transcription cis-regulatory region binding"/>
    <property type="evidence" value="ECO:0007669"/>
    <property type="project" value="TreeGrafter"/>
</dbReference>
<gene>
    <name evidence="3" type="ORF">BDZ85DRAFT_186366</name>
</gene>
<protein>
    <submittedName>
        <fullName evidence="3">Fungal-specific transcription factor domain-containing protein</fullName>
    </submittedName>
</protein>
<dbReference type="EMBL" id="ML992504">
    <property type="protein sequence ID" value="KAF2224700.1"/>
    <property type="molecule type" value="Genomic_DNA"/>
</dbReference>
<keyword evidence="4" id="KW-1185">Reference proteome</keyword>